<accession>U4KMP1</accession>
<keyword evidence="1" id="KW-0732">Signal</keyword>
<dbReference type="OrthoDB" id="43070at2"/>
<dbReference type="AlphaFoldDB" id="U4KMP1"/>
<dbReference type="RefSeq" id="WP_030004262.1">
    <property type="nucleotide sequence ID" value="NC_022549.1"/>
</dbReference>
<sequence length="403" mass="47380">MKLFYYKDKERPICYYNTDKQVEIPETFKLKPFRGMWVSNVANIDLPILEDEQSYKEKINRMLEVAKSFNINAILFQVRTTNDAFYESKLNPYSRYLTGQEGKKPLFDVLKYVIDEAKKYNIEIHAWANPYRVSLNGIIKQEDYIKTCDPLNFAIKHNEFVILNKEGQMILNPAKEEVRQHIIDSMIEIVRNYEVAGIHFDDYFYPYQGLDESCNDLKDYEQREDKKMSLGDFRRHQVDLVIKGVHDALKKENPKIRFGVSPFGIWRNNTNDAHGSNNGPGATESYENQYANSYKWVKEGYCDYIVPQLYWEFGHKIAPFADLCDWWQNLCKDSNVDLYIGHGAYRLGQEGEYENPLEITNQVTYANQYDTVKGNVFFTYKTFIDEDKNRLGMCELKKLFGGK</sequence>
<dbReference type="SUPFAM" id="SSF51445">
    <property type="entry name" value="(Trans)glycosidases"/>
    <property type="match status" value="1"/>
</dbReference>
<evidence type="ECO:0000313" key="3">
    <source>
        <dbReference type="EMBL" id="CCV65401.1"/>
    </source>
</evidence>
<dbReference type="PANTHER" id="PTHR43405">
    <property type="entry name" value="GLYCOSYL HYDROLASE DIGH"/>
    <property type="match status" value="1"/>
</dbReference>
<evidence type="ECO:0000313" key="4">
    <source>
        <dbReference type="Proteomes" id="UP000032737"/>
    </source>
</evidence>
<dbReference type="Proteomes" id="UP000032737">
    <property type="component" value="Chromosome"/>
</dbReference>
<protein>
    <submittedName>
        <fullName evidence="3">Conserved hypothtical protein,DUF187</fullName>
    </submittedName>
</protein>
<name>U4KMP1_9MOLU</name>
<dbReference type="InterPro" id="IPR003790">
    <property type="entry name" value="GHL10"/>
</dbReference>
<dbReference type="STRING" id="61635.BN85303800"/>
<feature type="domain" description="Glycosyl hydrolase-like 10" evidence="2">
    <location>
        <begin position="33"/>
        <end position="350"/>
    </location>
</feature>
<dbReference type="InterPro" id="IPR052177">
    <property type="entry name" value="Divisome_Glycosyl_Hydrolase"/>
</dbReference>
<dbReference type="HOGENOM" id="CLU_019247_0_1_14"/>
<evidence type="ECO:0000256" key="1">
    <source>
        <dbReference type="ARBA" id="ARBA00022729"/>
    </source>
</evidence>
<evidence type="ECO:0000259" key="2">
    <source>
        <dbReference type="Pfam" id="PF02638"/>
    </source>
</evidence>
<proteinExistence type="predicted"/>
<dbReference type="EMBL" id="FO681348">
    <property type="protein sequence ID" value="CCV65401.1"/>
    <property type="molecule type" value="Genomic_DNA"/>
</dbReference>
<dbReference type="InterPro" id="IPR017853">
    <property type="entry name" value="GH"/>
</dbReference>
<keyword evidence="4" id="KW-1185">Reference proteome</keyword>
<gene>
    <name evidence="3" type="ORF">BN85303800</name>
</gene>
<dbReference type="PANTHER" id="PTHR43405:SF1">
    <property type="entry name" value="GLYCOSYL HYDROLASE DIGH"/>
    <property type="match status" value="1"/>
</dbReference>
<organism evidence="3 4">
    <name type="scientific">Acholeplasma brassicae</name>
    <dbReference type="NCBI Taxonomy" id="61635"/>
    <lineage>
        <taxon>Bacteria</taxon>
        <taxon>Bacillati</taxon>
        <taxon>Mycoplasmatota</taxon>
        <taxon>Mollicutes</taxon>
        <taxon>Acholeplasmatales</taxon>
        <taxon>Acholeplasmataceae</taxon>
        <taxon>Acholeplasma</taxon>
    </lineage>
</organism>
<dbReference type="Pfam" id="PF02638">
    <property type="entry name" value="GHL10"/>
    <property type="match status" value="1"/>
</dbReference>
<dbReference type="Gene3D" id="3.20.20.80">
    <property type="entry name" value="Glycosidases"/>
    <property type="match status" value="1"/>
</dbReference>
<dbReference type="KEGG" id="abra:BN85303800"/>
<reference evidence="3 4" key="1">
    <citation type="journal article" date="2013" name="J. Mol. Microbiol. Biotechnol.">
        <title>Analysis of the Complete Genomes of Acholeplasma brassicae , A. palmae and A. laidlawii and Their Comparison to the Obligate Parasites from ' Candidatus Phytoplasma'.</title>
        <authorList>
            <person name="Kube M."/>
            <person name="Siewert C."/>
            <person name="Migdoll A.M."/>
            <person name="Duduk B."/>
            <person name="Holz S."/>
            <person name="Rabus R."/>
            <person name="Seemuller E."/>
            <person name="Mitrovic J."/>
            <person name="Muller I."/>
            <person name="Buttner C."/>
            <person name="Reinhardt R."/>
        </authorList>
    </citation>
    <scope>NUCLEOTIDE SEQUENCE [LARGE SCALE GENOMIC DNA]</scope>
    <source>
        <strain evidence="4">0502</strain>
    </source>
</reference>